<evidence type="ECO:0000313" key="2">
    <source>
        <dbReference type="EMBL" id="GLI57022.1"/>
    </source>
</evidence>
<reference evidence="2" key="1">
    <citation type="submission" date="2022-12" db="EMBL/GenBank/DDBJ databases">
        <title>Reference genome sequencing for broad-spectrum identification of bacterial and archaeal isolates by mass spectrometry.</title>
        <authorList>
            <person name="Sekiguchi Y."/>
            <person name="Tourlousse D.M."/>
        </authorList>
    </citation>
    <scope>NUCLEOTIDE SEQUENCE</scope>
    <source>
        <strain evidence="2">10succ1</strain>
    </source>
</reference>
<keyword evidence="1" id="KW-0472">Membrane</keyword>
<sequence length="220" mass="24598">MKSRMKNWFYTGLIAVLPVVLTIYFVSWVAKLVITFIGNSFVVKYITDYLLKMESITTRQEAEVYIKITVYVLAVIGVFIGVTIVGMTLKLVIGRKIANSLEKLFTRIPIIKSVYTTLSQITGLVSSDKSKSYQKVVLLEYPRKGIYSLGFLTSDGNEYFEDITGRPKLLNVFIPTSPNPTSGMFVMVQESEARVLDMKVEEAVKLIISGGAVLPETAEK</sequence>
<accession>A0A9W6GMI1</accession>
<dbReference type="EMBL" id="BSDY01000012">
    <property type="protein sequence ID" value="GLI57022.1"/>
    <property type="molecule type" value="Genomic_DNA"/>
</dbReference>
<proteinExistence type="predicted"/>
<keyword evidence="3" id="KW-1185">Reference proteome</keyword>
<dbReference type="PANTHER" id="PTHR31876:SF26">
    <property type="entry name" value="PROTEIN LIKE COV 2"/>
    <property type="match status" value="1"/>
</dbReference>
<protein>
    <submittedName>
        <fullName evidence="2">Transporter</fullName>
    </submittedName>
</protein>
<feature type="transmembrane region" description="Helical" evidence="1">
    <location>
        <begin position="32"/>
        <end position="51"/>
    </location>
</feature>
<dbReference type="AlphaFoldDB" id="A0A9W6GMI1"/>
<gene>
    <name evidence="2" type="ORF">PM10SUCC1_25360</name>
</gene>
<feature type="transmembrane region" description="Helical" evidence="1">
    <location>
        <begin position="7"/>
        <end position="26"/>
    </location>
</feature>
<dbReference type="InterPro" id="IPR007462">
    <property type="entry name" value="COV1-like"/>
</dbReference>
<keyword evidence="1" id="KW-1133">Transmembrane helix</keyword>
<comment type="caution">
    <text evidence="2">The sequence shown here is derived from an EMBL/GenBank/DDBJ whole genome shotgun (WGS) entry which is preliminary data.</text>
</comment>
<dbReference type="PANTHER" id="PTHR31876">
    <property type="entry name" value="COV-LIKE PROTEIN 1"/>
    <property type="match status" value="1"/>
</dbReference>
<dbReference type="Proteomes" id="UP001144471">
    <property type="component" value="Unassembled WGS sequence"/>
</dbReference>
<name>A0A9W6GMI1_9FUSO</name>
<keyword evidence="1" id="KW-0812">Transmembrane</keyword>
<dbReference type="Pfam" id="PF04367">
    <property type="entry name" value="DUF502"/>
    <property type="match status" value="1"/>
</dbReference>
<evidence type="ECO:0000256" key="1">
    <source>
        <dbReference type="SAM" id="Phobius"/>
    </source>
</evidence>
<organism evidence="2 3">
    <name type="scientific">Propionigenium maris DSM 9537</name>
    <dbReference type="NCBI Taxonomy" id="1123000"/>
    <lineage>
        <taxon>Bacteria</taxon>
        <taxon>Fusobacteriati</taxon>
        <taxon>Fusobacteriota</taxon>
        <taxon>Fusobacteriia</taxon>
        <taxon>Fusobacteriales</taxon>
        <taxon>Fusobacteriaceae</taxon>
        <taxon>Propionigenium</taxon>
    </lineage>
</organism>
<feature type="transmembrane region" description="Helical" evidence="1">
    <location>
        <begin position="71"/>
        <end position="93"/>
    </location>
</feature>
<dbReference type="RefSeq" id="WP_281836456.1">
    <property type="nucleotide sequence ID" value="NZ_BSDY01000012.1"/>
</dbReference>
<evidence type="ECO:0000313" key="3">
    <source>
        <dbReference type="Proteomes" id="UP001144471"/>
    </source>
</evidence>